<dbReference type="Proteomes" id="UP001207468">
    <property type="component" value="Unassembled WGS sequence"/>
</dbReference>
<accession>A0ACC0TWD9</accession>
<name>A0ACC0TWD9_9AGAM</name>
<protein>
    <submittedName>
        <fullName evidence="1">Uncharacterized protein</fullName>
    </submittedName>
</protein>
<organism evidence="1 2">
    <name type="scientific">Russula earlei</name>
    <dbReference type="NCBI Taxonomy" id="71964"/>
    <lineage>
        <taxon>Eukaryota</taxon>
        <taxon>Fungi</taxon>
        <taxon>Dikarya</taxon>
        <taxon>Basidiomycota</taxon>
        <taxon>Agaricomycotina</taxon>
        <taxon>Agaricomycetes</taxon>
        <taxon>Russulales</taxon>
        <taxon>Russulaceae</taxon>
        <taxon>Russula</taxon>
    </lineage>
</organism>
<keyword evidence="2" id="KW-1185">Reference proteome</keyword>
<evidence type="ECO:0000313" key="1">
    <source>
        <dbReference type="EMBL" id="KAI9451710.1"/>
    </source>
</evidence>
<reference evidence="1" key="1">
    <citation type="submission" date="2021-03" db="EMBL/GenBank/DDBJ databases">
        <title>Evolutionary priming and transition to the ectomycorrhizal habit in an iconic lineage of mushroom-forming fungi: is preadaptation a requirement?</title>
        <authorList>
            <consortium name="DOE Joint Genome Institute"/>
            <person name="Looney B.P."/>
            <person name="Miyauchi S."/>
            <person name="Morin E."/>
            <person name="Drula E."/>
            <person name="Courty P.E."/>
            <person name="Chicoki N."/>
            <person name="Fauchery L."/>
            <person name="Kohler A."/>
            <person name="Kuo A."/>
            <person name="LaButti K."/>
            <person name="Pangilinan J."/>
            <person name="Lipzen A."/>
            <person name="Riley R."/>
            <person name="Andreopoulos W."/>
            <person name="He G."/>
            <person name="Johnson J."/>
            <person name="Barry K.W."/>
            <person name="Grigoriev I.V."/>
            <person name="Nagy L."/>
            <person name="Hibbett D."/>
            <person name="Henrissat B."/>
            <person name="Matheny P.B."/>
            <person name="Labbe J."/>
            <person name="Martin A.F."/>
        </authorList>
    </citation>
    <scope>NUCLEOTIDE SEQUENCE</scope>
    <source>
        <strain evidence="1">BPL698</strain>
    </source>
</reference>
<gene>
    <name evidence="1" type="ORF">F5148DRAFT_1289969</name>
</gene>
<proteinExistence type="predicted"/>
<comment type="caution">
    <text evidence="1">The sequence shown here is derived from an EMBL/GenBank/DDBJ whole genome shotgun (WGS) entry which is preliminary data.</text>
</comment>
<evidence type="ECO:0000313" key="2">
    <source>
        <dbReference type="Proteomes" id="UP001207468"/>
    </source>
</evidence>
<sequence length="813" mass="94906">MHVWCVLVLLAIANGLSAQKTTLKGKVVNAFTKEPVPFASVFWKRAGTGITTDSIGAFTIKKSHFTIDTLVVSYVGYENLLKPITSRNYTDTTDLVLFFQEAKLNEGVEVKSKFNKGLRWWKQIVAHKPQNNPYRFNNYAYELYSKQELDLNNVDRSSFSKHKALRPFAFILNNIDSNSEAKPFLPVFLTENLSDYYYQPKPYKVREEIKASETNGIKNETVLQFIGGVNQRVNIYEDYITLFNKDFISPISASGDKYYLYKGADTQIINKEKYFHLLFKPKQEGSNTFTGDCWIHSGTWAIQKISITASATADINFVNRLSIVQEFARDRDSIWLFLKDKFVVDMSPLPKEKVTFIGRKTSTYKNVRFNQPDIEARLALNKKPEELLIADSAKMHTREFWKDKRHEELTRNERNVITMIDTLKSMPLFNHYKHMAEFIVDGHKKLGKIEIGPWFKWFSSNQLEKVRLRFDIGTTEKFNEYLRLYGYLAYGFGDKRLKGKAGFTYRIDKAKSWTIGAAYTDDLDNGHVRFNDDEDVTIDNLFSRLIRKRNIPQKFLGIKEYKMSIGKEWPNNFSAQVTFNRTDYNVYNPLPDSVHLSIDGNGINNSAFDLKLRYAPGERKVHYIKAFPHIFGSEYSYTKLSGMLTQSFHLPHLGHVDYMLYGGKLFGNQIPFMLLEIHPGNETFYYNKQSFNLMNRFEYMSDQYAGFNIEHNFEKKLFNLLPFMRKTKMRQFWNVKTVWGDVTPETRRFNLMEYRDYYKSLKSGFYTEIGTGVDNIWKVFRVDFVWRVLPKPVILPPSTKNSFGVFGSFHLQF</sequence>
<dbReference type="EMBL" id="JAGFNK010000363">
    <property type="protein sequence ID" value="KAI9451710.1"/>
    <property type="molecule type" value="Genomic_DNA"/>
</dbReference>